<dbReference type="KEGG" id="bsol:FSW04_23065"/>
<dbReference type="InterPro" id="IPR052336">
    <property type="entry name" value="MlaD_Phospholipid_Transporter"/>
</dbReference>
<keyword evidence="4" id="KW-1185">Reference proteome</keyword>
<dbReference type="InterPro" id="IPR024516">
    <property type="entry name" value="Mce_C"/>
</dbReference>
<reference evidence="3 4" key="1">
    <citation type="journal article" date="2018" name="J. Microbiol.">
        <title>Baekduia soli gen. nov., sp. nov., a novel bacterium isolated from the soil of Baekdu Mountain and proposal of a novel family name, Baekduiaceae fam. nov.</title>
        <authorList>
            <person name="An D.S."/>
            <person name="Siddiqi M.Z."/>
            <person name="Kim K.H."/>
            <person name="Yu H.S."/>
            <person name="Im W.T."/>
        </authorList>
    </citation>
    <scope>NUCLEOTIDE SEQUENCE [LARGE SCALE GENOMIC DNA]</scope>
    <source>
        <strain evidence="3 4">BR7-21</strain>
    </source>
</reference>
<protein>
    <submittedName>
        <fullName evidence="3">MCE family protein</fullName>
    </submittedName>
</protein>
<dbReference type="EMBL" id="CP042430">
    <property type="protein sequence ID" value="QEC50173.1"/>
    <property type="molecule type" value="Genomic_DNA"/>
</dbReference>
<dbReference type="PANTHER" id="PTHR33371">
    <property type="entry name" value="INTERMEMBRANE PHOSPHOLIPID TRANSPORT SYSTEM BINDING PROTEIN MLAD-RELATED"/>
    <property type="match status" value="1"/>
</dbReference>
<accession>A0A5B8UAF6</accession>
<proteinExistence type="predicted"/>
<dbReference type="InterPro" id="IPR003399">
    <property type="entry name" value="Mce/MlaD"/>
</dbReference>
<dbReference type="AlphaFoldDB" id="A0A5B8UAF6"/>
<evidence type="ECO:0000259" key="2">
    <source>
        <dbReference type="Pfam" id="PF11887"/>
    </source>
</evidence>
<dbReference type="Pfam" id="PF11887">
    <property type="entry name" value="Mce4_CUP1"/>
    <property type="match status" value="1"/>
</dbReference>
<gene>
    <name evidence="3" type="ORF">FSW04_23065</name>
</gene>
<evidence type="ECO:0000259" key="1">
    <source>
        <dbReference type="Pfam" id="PF02470"/>
    </source>
</evidence>
<evidence type="ECO:0000313" key="4">
    <source>
        <dbReference type="Proteomes" id="UP000321805"/>
    </source>
</evidence>
<feature type="domain" description="Mammalian cell entry C-terminal" evidence="2">
    <location>
        <begin position="104"/>
        <end position="286"/>
    </location>
</feature>
<dbReference type="PANTHER" id="PTHR33371:SF4">
    <property type="entry name" value="INTERMEMBRANE PHOSPHOLIPID TRANSPORT SYSTEM BINDING PROTEIN MLAD"/>
    <property type="match status" value="1"/>
</dbReference>
<organism evidence="3 4">
    <name type="scientific">Baekduia soli</name>
    <dbReference type="NCBI Taxonomy" id="496014"/>
    <lineage>
        <taxon>Bacteria</taxon>
        <taxon>Bacillati</taxon>
        <taxon>Actinomycetota</taxon>
        <taxon>Thermoleophilia</taxon>
        <taxon>Solirubrobacterales</taxon>
        <taxon>Baekduiaceae</taxon>
        <taxon>Baekduia</taxon>
    </lineage>
</organism>
<feature type="domain" description="Mce/MlaD" evidence="1">
    <location>
        <begin position="21"/>
        <end position="100"/>
    </location>
</feature>
<sequence>MLRPAPLPVAGLRRPDPLKPKGYEFKVSFDEATQLADEADVRISGVPVGKVTSVQTNPQTGRSDATIELDRDYAPMPSDARAILRQKTLLGETYVELTPGTPSAPKIPDNGRLAQSRVAPTVELDEILRTFDPETRKAFQTWIQAQAQSVDGRGADLNAALGNLAPFAQDTTKVLQILNGQKAAVRQLSRNTGEVFAALSERDGQLASLITNSNRVFSTTAQRNQELAAAFKALPTFEKESAATLERITRFSDNANPVVTALRPAARELSPTLQATAKLAPDLRALFTNIGPLVDASKRGLPATQQFLDQLHPLLAEFHAPLSELNPILDGASLYKSELAAFFANSAASTQASTPSTTRGAPPIHYLRTSNPLNPEMLSVYSQRLPTNRSNPYALPGDSSSLPTGLAAFETRNCAGQPTSVPFEVGPAQEGVLTEELRTNIIKFALDGGNVVAPPCRQQARYDLAGTLTQFPQVRADIQGLRPGLPQP</sequence>
<dbReference type="OrthoDB" id="338143at2"/>
<dbReference type="Proteomes" id="UP000321805">
    <property type="component" value="Chromosome"/>
</dbReference>
<name>A0A5B8UAF6_9ACTN</name>
<evidence type="ECO:0000313" key="3">
    <source>
        <dbReference type="EMBL" id="QEC50173.1"/>
    </source>
</evidence>
<dbReference type="Pfam" id="PF02470">
    <property type="entry name" value="MlaD"/>
    <property type="match status" value="1"/>
</dbReference>